<feature type="repeat" description="TPR" evidence="3">
    <location>
        <begin position="126"/>
        <end position="159"/>
    </location>
</feature>
<feature type="region of interest" description="Disordered" evidence="4">
    <location>
        <begin position="98"/>
        <end position="127"/>
    </location>
</feature>
<dbReference type="GO" id="GO:0000118">
    <property type="term" value="C:histone deacetylase complex"/>
    <property type="evidence" value="ECO:0007669"/>
    <property type="project" value="TreeGrafter"/>
</dbReference>
<feature type="domain" description="Hsp70-interacting protein N-terminal" evidence="5">
    <location>
        <begin position="4"/>
        <end position="43"/>
    </location>
</feature>
<organism evidence="6 7">
    <name type="scientific">Triticum urartu</name>
    <name type="common">Red wild einkorn</name>
    <name type="synonym">Crithodium urartu</name>
    <dbReference type="NCBI Taxonomy" id="4572"/>
    <lineage>
        <taxon>Eukaryota</taxon>
        <taxon>Viridiplantae</taxon>
        <taxon>Streptophyta</taxon>
        <taxon>Embryophyta</taxon>
        <taxon>Tracheophyta</taxon>
        <taxon>Spermatophyta</taxon>
        <taxon>Magnoliopsida</taxon>
        <taxon>Liliopsida</taxon>
        <taxon>Poales</taxon>
        <taxon>Poaceae</taxon>
        <taxon>BOP clade</taxon>
        <taxon>Pooideae</taxon>
        <taxon>Triticodae</taxon>
        <taxon>Triticeae</taxon>
        <taxon>Triticinae</taxon>
        <taxon>Triticum</taxon>
    </lineage>
</organism>
<reference evidence="6" key="2">
    <citation type="submission" date="2018-03" db="EMBL/GenBank/DDBJ databases">
        <title>The Triticum urartu genome reveals the dynamic nature of wheat genome evolution.</title>
        <authorList>
            <person name="Ling H."/>
            <person name="Ma B."/>
            <person name="Shi X."/>
            <person name="Liu H."/>
            <person name="Dong L."/>
            <person name="Sun H."/>
            <person name="Cao Y."/>
            <person name="Gao Q."/>
            <person name="Zheng S."/>
            <person name="Li Y."/>
            <person name="Yu Y."/>
            <person name="Du H."/>
            <person name="Qi M."/>
            <person name="Li Y."/>
            <person name="Yu H."/>
            <person name="Cui Y."/>
            <person name="Wang N."/>
            <person name="Chen C."/>
            <person name="Wu H."/>
            <person name="Zhao Y."/>
            <person name="Zhang J."/>
            <person name="Li Y."/>
            <person name="Zhou W."/>
            <person name="Zhang B."/>
            <person name="Hu W."/>
            <person name="Eijk M."/>
            <person name="Tang J."/>
            <person name="Witsenboer H."/>
            <person name="Zhao S."/>
            <person name="Li Z."/>
            <person name="Zhang A."/>
            <person name="Wang D."/>
            <person name="Liang C."/>
        </authorList>
    </citation>
    <scope>NUCLEOTIDE SEQUENCE [LARGE SCALE GENOMIC DNA]</scope>
    <source>
        <strain evidence="6">cv. G1812</strain>
    </source>
</reference>
<name>A0A8R7QRN4_TRIUA</name>
<dbReference type="SMART" id="SM00028">
    <property type="entry name" value="TPR"/>
    <property type="match status" value="3"/>
</dbReference>
<sequence length="333" mass="36923">MDMSWVGELRAFVEACKKDPALLVDPSLAFLRDYLTSLGADLPAAAAAKSGPKVPTHPTPLISVPINEEDGTDMRDPTVETDELDADIVESDLELEGDVVQPDHSDAPQKMGDPSFEVTEESRDASQKEKGMATEAISEGKLQEAVEHLTKAILLNPTSAMMYATRASVFIKMKKPAAAIRDANAALQINPDSAKGYKTRGMANSMLGKWEEAARDLHAASNIDYDYEIKATLKKVEPNAHKIVEHRRKYDRLWKERNDKKSERDRLRRRAEAQAAYEKERGASNHQVEACLVVSLAVVCLEECVVTFLELPRGCCVPQHQLNTYLRSSMTTI</sequence>
<dbReference type="Gramene" id="TuG1812G0600001690.01.T01">
    <property type="protein sequence ID" value="TuG1812G0600001690.01.T01"/>
    <property type="gene ID" value="TuG1812G0600001690.01"/>
</dbReference>
<reference evidence="6" key="3">
    <citation type="submission" date="2022-06" db="UniProtKB">
        <authorList>
            <consortium name="EnsemblPlants"/>
        </authorList>
    </citation>
    <scope>IDENTIFICATION</scope>
</reference>
<dbReference type="PANTHER" id="PTHR45883">
    <property type="entry name" value="HSC70-INTERACTING PROTEIN"/>
    <property type="match status" value="1"/>
</dbReference>
<feature type="region of interest" description="Disordered" evidence="4">
    <location>
        <begin position="48"/>
        <end position="78"/>
    </location>
</feature>
<keyword evidence="7" id="KW-1185">Reference proteome</keyword>
<evidence type="ECO:0000313" key="6">
    <source>
        <dbReference type="EnsemblPlants" id="TuG1812G0600001690.01.T01"/>
    </source>
</evidence>
<dbReference type="Proteomes" id="UP000015106">
    <property type="component" value="Chromosome 6"/>
</dbReference>
<dbReference type="AlphaFoldDB" id="A0A8R7QRN4"/>
<dbReference type="Gene3D" id="1.25.40.10">
    <property type="entry name" value="Tetratricopeptide repeat domain"/>
    <property type="match status" value="1"/>
</dbReference>
<dbReference type="InterPro" id="IPR034649">
    <property type="entry name" value="Hip_N"/>
</dbReference>
<evidence type="ECO:0000259" key="5">
    <source>
        <dbReference type="Pfam" id="PF18253"/>
    </source>
</evidence>
<keyword evidence="1" id="KW-0677">Repeat</keyword>
<gene>
    <name evidence="6" type="primary">LOC125517441</name>
</gene>
<dbReference type="SUPFAM" id="SSF48452">
    <property type="entry name" value="TPR-like"/>
    <property type="match status" value="1"/>
</dbReference>
<dbReference type="PROSITE" id="PS50005">
    <property type="entry name" value="TPR"/>
    <property type="match status" value="1"/>
</dbReference>
<dbReference type="Gene3D" id="6.10.250.3420">
    <property type="match status" value="1"/>
</dbReference>
<accession>A0A8R7QRN4</accession>
<evidence type="ECO:0000256" key="3">
    <source>
        <dbReference type="PROSITE-ProRule" id="PRU00339"/>
    </source>
</evidence>
<evidence type="ECO:0000256" key="1">
    <source>
        <dbReference type="ARBA" id="ARBA00022737"/>
    </source>
</evidence>
<proteinExistence type="predicted"/>
<dbReference type="RefSeq" id="XP_048538600.1">
    <property type="nucleotide sequence ID" value="XM_048682643.1"/>
</dbReference>
<protein>
    <recommendedName>
        <fullName evidence="5">Hsp70-interacting protein N-terminal domain-containing protein</fullName>
    </recommendedName>
</protein>
<dbReference type="GO" id="GO:0046983">
    <property type="term" value="F:protein dimerization activity"/>
    <property type="evidence" value="ECO:0007669"/>
    <property type="project" value="InterPro"/>
</dbReference>
<evidence type="ECO:0000256" key="4">
    <source>
        <dbReference type="SAM" id="MobiDB-lite"/>
    </source>
</evidence>
<dbReference type="InterPro" id="IPR019734">
    <property type="entry name" value="TPR_rpt"/>
</dbReference>
<evidence type="ECO:0000313" key="7">
    <source>
        <dbReference type="Proteomes" id="UP000015106"/>
    </source>
</evidence>
<dbReference type="GeneID" id="125517441"/>
<keyword evidence="2 3" id="KW-0802">TPR repeat</keyword>
<dbReference type="FunFam" id="1.25.40.10:FF:000112">
    <property type="entry name" value="FAM10 family protein"/>
    <property type="match status" value="1"/>
</dbReference>
<dbReference type="RefSeq" id="XP_048538599.1">
    <property type="nucleotide sequence ID" value="XM_048682642.1"/>
</dbReference>
<dbReference type="Pfam" id="PF18253">
    <property type="entry name" value="HipN"/>
    <property type="match status" value="1"/>
</dbReference>
<dbReference type="OrthoDB" id="533763at2759"/>
<reference evidence="7" key="1">
    <citation type="journal article" date="2013" name="Nature">
        <title>Draft genome of the wheat A-genome progenitor Triticum urartu.</title>
        <authorList>
            <person name="Ling H.Q."/>
            <person name="Zhao S."/>
            <person name="Liu D."/>
            <person name="Wang J."/>
            <person name="Sun H."/>
            <person name="Zhang C."/>
            <person name="Fan H."/>
            <person name="Li D."/>
            <person name="Dong L."/>
            <person name="Tao Y."/>
            <person name="Gao C."/>
            <person name="Wu H."/>
            <person name="Li Y."/>
            <person name="Cui Y."/>
            <person name="Guo X."/>
            <person name="Zheng S."/>
            <person name="Wang B."/>
            <person name="Yu K."/>
            <person name="Liang Q."/>
            <person name="Yang W."/>
            <person name="Lou X."/>
            <person name="Chen J."/>
            <person name="Feng M."/>
            <person name="Jian J."/>
            <person name="Zhang X."/>
            <person name="Luo G."/>
            <person name="Jiang Y."/>
            <person name="Liu J."/>
            <person name="Wang Z."/>
            <person name="Sha Y."/>
            <person name="Zhang B."/>
            <person name="Wu H."/>
            <person name="Tang D."/>
            <person name="Shen Q."/>
            <person name="Xue P."/>
            <person name="Zou S."/>
            <person name="Wang X."/>
            <person name="Liu X."/>
            <person name="Wang F."/>
            <person name="Yang Y."/>
            <person name="An X."/>
            <person name="Dong Z."/>
            <person name="Zhang K."/>
            <person name="Zhang X."/>
            <person name="Luo M.C."/>
            <person name="Dvorak J."/>
            <person name="Tong Y."/>
            <person name="Wang J."/>
            <person name="Yang H."/>
            <person name="Li Z."/>
            <person name="Wang D."/>
            <person name="Zhang A."/>
            <person name="Wang J."/>
        </authorList>
    </citation>
    <scope>NUCLEOTIDE SEQUENCE</scope>
    <source>
        <strain evidence="7">cv. G1812</strain>
    </source>
</reference>
<dbReference type="GO" id="GO:0030544">
    <property type="term" value="F:Hsp70 protein binding"/>
    <property type="evidence" value="ECO:0007669"/>
    <property type="project" value="TreeGrafter"/>
</dbReference>
<dbReference type="FunFam" id="6.10.250.3420:FF:000001">
    <property type="entry name" value="Hsc70-interacting protein-like protein"/>
    <property type="match status" value="1"/>
</dbReference>
<dbReference type="KEGG" id="tua:125517441"/>
<dbReference type="CDD" id="cd14438">
    <property type="entry name" value="Hip_N"/>
    <property type="match status" value="1"/>
</dbReference>
<dbReference type="EnsemblPlants" id="TuG1812G0600001690.01.T01">
    <property type="protein sequence ID" value="TuG1812G0600001690.01.T01"/>
    <property type="gene ID" value="TuG1812G0600001690.01"/>
</dbReference>
<dbReference type="PANTHER" id="PTHR45883:SF2">
    <property type="entry name" value="HSC70-INTERACTING PROTEIN"/>
    <property type="match status" value="1"/>
</dbReference>
<evidence type="ECO:0000256" key="2">
    <source>
        <dbReference type="ARBA" id="ARBA00022803"/>
    </source>
</evidence>
<dbReference type="InterPro" id="IPR011990">
    <property type="entry name" value="TPR-like_helical_dom_sf"/>
</dbReference>